<dbReference type="Pfam" id="PF20231">
    <property type="entry name" value="DUF6589"/>
    <property type="match status" value="1"/>
</dbReference>
<protein>
    <recommendedName>
        <fullName evidence="1">DUF6589 domain-containing protein</fullName>
    </recommendedName>
</protein>
<feature type="domain" description="DUF6589" evidence="1">
    <location>
        <begin position="268"/>
        <end position="410"/>
    </location>
</feature>
<sequence>MCQILQRMYRPPRGRKDGKGGRPAGARRVLREFATTCIIDCVDREMKNSSSLFLSPPEALHEDHLTNVDFTEMITNVKQAAPILWRVLHRAAYTPQQELVNTLKDPDMVSFMLLSFTVSASLTRCIQGTLSRISQCQYSRSPQRGRLAKLWAIYLKACGLSARAFDTIHYLGLTMSHKWTANAIRHLSDRAMDAARLAISRNPWNISHDNVNIPLRVFSRRLHNQSHSAATVWILPPIATLAPDANRRLQLHRAEHADTVFDYKDVLYGNHDALTRLDASYAHHVLTTLTGSPEFENYAYLDSLLFAPPPPVDKIPGGPQNTTKQFILGTCDIEEASYDGTLKVMAEFFRQLELDSDEEQRRTGTERVIVSMGDQLTVERLRGLWRYRHEDHNSFDRLDYMIPIFGWFHLWDICVRIT</sequence>
<accession>A0A9P7FZM7</accession>
<dbReference type="OrthoDB" id="3203379at2759"/>
<keyword evidence="3" id="KW-1185">Reference proteome</keyword>
<evidence type="ECO:0000313" key="3">
    <source>
        <dbReference type="Proteomes" id="UP000775547"/>
    </source>
</evidence>
<dbReference type="AlphaFoldDB" id="A0A9P7FZM7"/>
<evidence type="ECO:0000313" key="2">
    <source>
        <dbReference type="EMBL" id="KAG5640236.1"/>
    </source>
</evidence>
<proteinExistence type="predicted"/>
<organism evidence="2 3">
    <name type="scientific">Asterophora parasitica</name>
    <dbReference type="NCBI Taxonomy" id="117018"/>
    <lineage>
        <taxon>Eukaryota</taxon>
        <taxon>Fungi</taxon>
        <taxon>Dikarya</taxon>
        <taxon>Basidiomycota</taxon>
        <taxon>Agaricomycotina</taxon>
        <taxon>Agaricomycetes</taxon>
        <taxon>Agaricomycetidae</taxon>
        <taxon>Agaricales</taxon>
        <taxon>Tricholomatineae</taxon>
        <taxon>Lyophyllaceae</taxon>
        <taxon>Asterophora</taxon>
    </lineage>
</organism>
<reference evidence="2" key="1">
    <citation type="submission" date="2020-07" db="EMBL/GenBank/DDBJ databases">
        <authorList>
            <person name="Nieuwenhuis M."/>
            <person name="Van De Peppel L.J.J."/>
        </authorList>
    </citation>
    <scope>NUCLEOTIDE SEQUENCE</scope>
    <source>
        <strain evidence="2">AP01</strain>
        <tissue evidence="2">Mycelium</tissue>
    </source>
</reference>
<name>A0A9P7FZM7_9AGAR</name>
<dbReference type="EMBL" id="JABCKV010000979">
    <property type="protein sequence ID" value="KAG5640236.1"/>
    <property type="molecule type" value="Genomic_DNA"/>
</dbReference>
<dbReference type="Proteomes" id="UP000775547">
    <property type="component" value="Unassembled WGS sequence"/>
</dbReference>
<evidence type="ECO:0000259" key="1">
    <source>
        <dbReference type="Pfam" id="PF20231"/>
    </source>
</evidence>
<gene>
    <name evidence="2" type="ORF">DXG03_009734</name>
</gene>
<reference evidence="2" key="2">
    <citation type="submission" date="2021-10" db="EMBL/GenBank/DDBJ databases">
        <title>Phylogenomics reveals ancestral predisposition of the termite-cultivated fungus Termitomyces towards a domesticated lifestyle.</title>
        <authorList>
            <person name="Auxier B."/>
            <person name="Grum-Grzhimaylo A."/>
            <person name="Cardenas M.E."/>
            <person name="Lodge J.D."/>
            <person name="Laessoe T."/>
            <person name="Pedersen O."/>
            <person name="Smith M.E."/>
            <person name="Kuyper T.W."/>
            <person name="Franco-Molano E.A."/>
            <person name="Baroni T.J."/>
            <person name="Aanen D.K."/>
        </authorList>
    </citation>
    <scope>NUCLEOTIDE SEQUENCE</scope>
    <source>
        <strain evidence="2">AP01</strain>
        <tissue evidence="2">Mycelium</tissue>
    </source>
</reference>
<comment type="caution">
    <text evidence="2">The sequence shown here is derived from an EMBL/GenBank/DDBJ whole genome shotgun (WGS) entry which is preliminary data.</text>
</comment>
<dbReference type="InterPro" id="IPR046496">
    <property type="entry name" value="DUF6589"/>
</dbReference>